<feature type="domain" description="Tyrosinase copper-binding" evidence="3">
    <location>
        <begin position="12"/>
        <end position="104"/>
    </location>
</feature>
<evidence type="ECO:0000256" key="1">
    <source>
        <dbReference type="ARBA" id="ARBA00022723"/>
    </source>
</evidence>
<gene>
    <name evidence="4" type="ORF">H4R26_002209</name>
</gene>
<dbReference type="PANTHER" id="PTHR11474">
    <property type="entry name" value="TYROSINASE FAMILY MEMBER"/>
    <property type="match status" value="1"/>
</dbReference>
<dbReference type="AlphaFoldDB" id="A0A9W8BFC0"/>
<evidence type="ECO:0000256" key="2">
    <source>
        <dbReference type="ARBA" id="ARBA00023008"/>
    </source>
</evidence>
<dbReference type="InterPro" id="IPR002227">
    <property type="entry name" value="Tyrosinase_Cu-bd"/>
</dbReference>
<keyword evidence="2" id="KW-0186">Copper</keyword>
<dbReference type="GO" id="GO:0046872">
    <property type="term" value="F:metal ion binding"/>
    <property type="evidence" value="ECO:0007669"/>
    <property type="project" value="UniProtKB-KW"/>
</dbReference>
<dbReference type="Pfam" id="PF00264">
    <property type="entry name" value="Tyrosinase"/>
    <property type="match status" value="1"/>
</dbReference>
<name>A0A9W8BFC0_9FUNG</name>
<evidence type="ECO:0000313" key="5">
    <source>
        <dbReference type="Proteomes" id="UP001150907"/>
    </source>
</evidence>
<dbReference type="OrthoDB" id="6132182at2759"/>
<dbReference type="Gene3D" id="1.10.1280.10">
    <property type="entry name" value="Di-copper center containing domain from catechol oxidase"/>
    <property type="match status" value="1"/>
</dbReference>
<sequence>MGSDGCVLNGIQSNWTMSFPNRHCLQRQYSDGDSIGPWVPAEVISSYIQSDRQLADFREHIEFGYHGAVHLGLGGDAATKHAPNDFFFHMHHANIDRLWWLWQNGQNAFFNYNGPGDRGEAQLDDTIPEDRTVNFGRAPVGSVMILGYNGMCYSYDSAPAPPARYPWPPNGDGGDDTRLAMTARNTSTSVLSGSSVMAGHALELVRIHGALKGQGELSEYFPKVASLAPSRVEMLSQTATGKKNCTCKQYVNRAIMYPPRMTEPWIRMHGFDPERVEQVHRDACRLVDLLNDSNYVSPY</sequence>
<evidence type="ECO:0000259" key="3">
    <source>
        <dbReference type="Pfam" id="PF00264"/>
    </source>
</evidence>
<dbReference type="Proteomes" id="UP001150907">
    <property type="component" value="Unassembled WGS sequence"/>
</dbReference>
<dbReference type="PANTHER" id="PTHR11474:SF126">
    <property type="entry name" value="TYROSINASE-LIKE PROTEIN TYR-1-RELATED"/>
    <property type="match status" value="1"/>
</dbReference>
<proteinExistence type="predicted"/>
<keyword evidence="5" id="KW-1185">Reference proteome</keyword>
<accession>A0A9W8BFC0</accession>
<dbReference type="EMBL" id="JANBQF010000124">
    <property type="protein sequence ID" value="KAJ2004992.1"/>
    <property type="molecule type" value="Genomic_DNA"/>
</dbReference>
<evidence type="ECO:0000313" key="4">
    <source>
        <dbReference type="EMBL" id="KAJ2004992.1"/>
    </source>
</evidence>
<organism evidence="4 5">
    <name type="scientific">Coemansia thaxteri</name>
    <dbReference type="NCBI Taxonomy" id="2663907"/>
    <lineage>
        <taxon>Eukaryota</taxon>
        <taxon>Fungi</taxon>
        <taxon>Fungi incertae sedis</taxon>
        <taxon>Zoopagomycota</taxon>
        <taxon>Kickxellomycotina</taxon>
        <taxon>Kickxellomycetes</taxon>
        <taxon>Kickxellales</taxon>
        <taxon>Kickxellaceae</taxon>
        <taxon>Coemansia</taxon>
    </lineage>
</organism>
<protein>
    <recommendedName>
        <fullName evidence="3">Tyrosinase copper-binding domain-containing protein</fullName>
    </recommendedName>
</protein>
<reference evidence="4" key="1">
    <citation type="submission" date="2022-07" db="EMBL/GenBank/DDBJ databases">
        <title>Phylogenomic reconstructions and comparative analyses of Kickxellomycotina fungi.</title>
        <authorList>
            <person name="Reynolds N.K."/>
            <person name="Stajich J.E."/>
            <person name="Barry K."/>
            <person name="Grigoriev I.V."/>
            <person name="Crous P."/>
            <person name="Smith M.E."/>
        </authorList>
    </citation>
    <scope>NUCLEOTIDE SEQUENCE</scope>
    <source>
        <strain evidence="4">IMI 214461</strain>
    </source>
</reference>
<keyword evidence="1" id="KW-0479">Metal-binding</keyword>
<dbReference type="InterPro" id="IPR050316">
    <property type="entry name" value="Tyrosinase/Hemocyanin"/>
</dbReference>
<dbReference type="SUPFAM" id="SSF48056">
    <property type="entry name" value="Di-copper centre-containing domain"/>
    <property type="match status" value="1"/>
</dbReference>
<dbReference type="GO" id="GO:0016491">
    <property type="term" value="F:oxidoreductase activity"/>
    <property type="evidence" value="ECO:0007669"/>
    <property type="project" value="InterPro"/>
</dbReference>
<dbReference type="InterPro" id="IPR008922">
    <property type="entry name" value="Di-copper_centre_dom_sf"/>
</dbReference>
<comment type="caution">
    <text evidence="4">The sequence shown here is derived from an EMBL/GenBank/DDBJ whole genome shotgun (WGS) entry which is preliminary data.</text>
</comment>